<gene>
    <name evidence="2" type="ORF">CITCOLO1_LOCUS9482</name>
</gene>
<keyword evidence="1" id="KW-1133">Transmembrane helix</keyword>
<reference evidence="2 3" key="1">
    <citation type="submission" date="2024-03" db="EMBL/GenBank/DDBJ databases">
        <authorList>
            <person name="Gkanogiannis A."/>
            <person name="Becerra Lopez-Lavalle L."/>
        </authorList>
    </citation>
    <scope>NUCLEOTIDE SEQUENCE [LARGE SCALE GENOMIC DNA]</scope>
</reference>
<evidence type="ECO:0000313" key="2">
    <source>
        <dbReference type="EMBL" id="CAK9317577.1"/>
    </source>
</evidence>
<protein>
    <submittedName>
        <fullName evidence="2">Uncharacterized protein</fullName>
    </submittedName>
</protein>
<keyword evidence="3" id="KW-1185">Reference proteome</keyword>
<evidence type="ECO:0000256" key="1">
    <source>
        <dbReference type="SAM" id="Phobius"/>
    </source>
</evidence>
<keyword evidence="1" id="KW-0812">Transmembrane</keyword>
<evidence type="ECO:0000313" key="3">
    <source>
        <dbReference type="Proteomes" id="UP001642487"/>
    </source>
</evidence>
<dbReference type="Proteomes" id="UP001642487">
    <property type="component" value="Chromosome 3"/>
</dbReference>
<organism evidence="2 3">
    <name type="scientific">Citrullus colocynthis</name>
    <name type="common">colocynth</name>
    <dbReference type="NCBI Taxonomy" id="252529"/>
    <lineage>
        <taxon>Eukaryota</taxon>
        <taxon>Viridiplantae</taxon>
        <taxon>Streptophyta</taxon>
        <taxon>Embryophyta</taxon>
        <taxon>Tracheophyta</taxon>
        <taxon>Spermatophyta</taxon>
        <taxon>Magnoliopsida</taxon>
        <taxon>eudicotyledons</taxon>
        <taxon>Gunneridae</taxon>
        <taxon>Pentapetalae</taxon>
        <taxon>rosids</taxon>
        <taxon>fabids</taxon>
        <taxon>Cucurbitales</taxon>
        <taxon>Cucurbitaceae</taxon>
        <taxon>Benincaseae</taxon>
        <taxon>Citrullus</taxon>
    </lineage>
</organism>
<accession>A0ABP0YC85</accession>
<name>A0ABP0YC85_9ROSI</name>
<proteinExistence type="predicted"/>
<dbReference type="EMBL" id="OZ021737">
    <property type="protein sequence ID" value="CAK9317577.1"/>
    <property type="molecule type" value="Genomic_DNA"/>
</dbReference>
<sequence length="112" mass="13866">MQKNKNEKRGKNLVEDTDEVLRSTRCSISKVKIHRHKRMVENLRQKTERKQTKSQYLDIMWLFVYFFTYVELLVLNFYIKRYRFLKNNHISMFQLFFQVPICSTQIYAYKQI</sequence>
<feature type="transmembrane region" description="Helical" evidence="1">
    <location>
        <begin position="59"/>
        <end position="79"/>
    </location>
</feature>
<keyword evidence="1" id="KW-0472">Membrane</keyword>